<keyword evidence="6" id="KW-0520">NAD</keyword>
<protein>
    <recommendedName>
        <fullName evidence="7">Enoyl reductase (ER) domain-containing protein</fullName>
    </recommendedName>
</protein>
<dbReference type="InterPro" id="IPR020843">
    <property type="entry name" value="ER"/>
</dbReference>
<evidence type="ECO:0000256" key="5">
    <source>
        <dbReference type="ARBA" id="ARBA00023002"/>
    </source>
</evidence>
<dbReference type="InterPro" id="IPR013149">
    <property type="entry name" value="ADH-like_C"/>
</dbReference>
<name>V9DJH9_9EURO</name>
<dbReference type="Pfam" id="PF08240">
    <property type="entry name" value="ADH_N"/>
    <property type="match status" value="1"/>
</dbReference>
<dbReference type="SUPFAM" id="SSF51735">
    <property type="entry name" value="NAD(P)-binding Rossmann-fold domains"/>
    <property type="match status" value="1"/>
</dbReference>
<evidence type="ECO:0000313" key="9">
    <source>
        <dbReference type="Proteomes" id="UP000030678"/>
    </source>
</evidence>
<dbReference type="AlphaFoldDB" id="V9DJH9"/>
<dbReference type="Proteomes" id="UP000030678">
    <property type="component" value="Unassembled WGS sequence"/>
</dbReference>
<sequence>MMSLPKDQLAAVRQGDGEKATLIVKRIPMPQAPGPGQILVKISWAGICGSDRFLIYDRWQMKMQESTKGVPGHEAAGRVAAVHPDMQDIWKIGDRVGIKWVSSVCGHCEFCRNGTDELQCASQHNPGFNAPGTFQEYLLTDGHYATRIPVSVPDDEAAVLMCGGLTAYTACKRSAVRSGEWIVVLGAGGGLGHLAVQYGKAMGMQVIGIAKGSEKEKLCERLGVERFIDRAKTGDLVSEVIKITSYGAHGVVVAAPRKEAFRVAPLFLRPGGTVVSVALPQGTDAFSGTWPGLNNSRRLNIAGSVTGTRKVGKLSDQLMWVIILIHGI</sequence>
<dbReference type="SMART" id="SM00829">
    <property type="entry name" value="PKS_ER"/>
    <property type="match status" value="1"/>
</dbReference>
<dbReference type="GO" id="GO:0046872">
    <property type="term" value="F:metal ion binding"/>
    <property type="evidence" value="ECO:0007669"/>
    <property type="project" value="UniProtKB-KW"/>
</dbReference>
<dbReference type="VEuPathDB" id="FungiDB:G647_10153"/>
<evidence type="ECO:0000313" key="8">
    <source>
        <dbReference type="EMBL" id="ETI27054.1"/>
    </source>
</evidence>
<dbReference type="GO" id="GO:0004022">
    <property type="term" value="F:alcohol dehydrogenase (NAD+) activity"/>
    <property type="evidence" value="ECO:0007669"/>
    <property type="project" value="TreeGrafter"/>
</dbReference>
<dbReference type="InterPro" id="IPR011032">
    <property type="entry name" value="GroES-like_sf"/>
</dbReference>
<keyword evidence="4" id="KW-0862">Zinc</keyword>
<comment type="similarity">
    <text evidence="2">Belongs to the zinc-containing alcohol dehydrogenase family.</text>
</comment>
<dbReference type="InterPro" id="IPR036291">
    <property type="entry name" value="NAD(P)-bd_dom_sf"/>
</dbReference>
<keyword evidence="5" id="KW-0560">Oxidoreductase</keyword>
<gene>
    <name evidence="8" type="ORF">G647_10153</name>
</gene>
<organism evidence="8 9">
    <name type="scientific">Cladophialophora carrionii CBS 160.54</name>
    <dbReference type="NCBI Taxonomy" id="1279043"/>
    <lineage>
        <taxon>Eukaryota</taxon>
        <taxon>Fungi</taxon>
        <taxon>Dikarya</taxon>
        <taxon>Ascomycota</taxon>
        <taxon>Pezizomycotina</taxon>
        <taxon>Eurotiomycetes</taxon>
        <taxon>Chaetothyriomycetidae</taxon>
        <taxon>Chaetothyriales</taxon>
        <taxon>Herpotrichiellaceae</taxon>
        <taxon>Cladophialophora</taxon>
    </lineage>
</organism>
<dbReference type="InterPro" id="IPR013154">
    <property type="entry name" value="ADH-like_N"/>
</dbReference>
<dbReference type="Gene3D" id="3.40.50.720">
    <property type="entry name" value="NAD(P)-binding Rossmann-like Domain"/>
    <property type="match status" value="1"/>
</dbReference>
<comment type="cofactor">
    <cofactor evidence="1">
        <name>Zn(2+)</name>
        <dbReference type="ChEBI" id="CHEBI:29105"/>
    </cofactor>
</comment>
<accession>V9DJH9</accession>
<feature type="domain" description="Enoyl reductase (ER)" evidence="7">
    <location>
        <begin position="15"/>
        <end position="286"/>
    </location>
</feature>
<evidence type="ECO:0000256" key="1">
    <source>
        <dbReference type="ARBA" id="ARBA00001947"/>
    </source>
</evidence>
<dbReference type="HOGENOM" id="CLU_026673_20_1_1"/>
<reference evidence="8 9" key="1">
    <citation type="submission" date="2013-03" db="EMBL/GenBank/DDBJ databases">
        <title>The Genome Sequence of Cladophialophora carrionii CBS 160.54.</title>
        <authorList>
            <consortium name="The Broad Institute Genomics Platform"/>
            <person name="Cuomo C."/>
            <person name="de Hoog S."/>
            <person name="Gorbushina A."/>
            <person name="Walker B."/>
            <person name="Young S.K."/>
            <person name="Zeng Q."/>
            <person name="Gargeya S."/>
            <person name="Fitzgerald M."/>
            <person name="Haas B."/>
            <person name="Abouelleil A."/>
            <person name="Allen A.W."/>
            <person name="Alvarado L."/>
            <person name="Arachchi H.M."/>
            <person name="Berlin A.M."/>
            <person name="Chapman S.B."/>
            <person name="Gainer-Dewar J."/>
            <person name="Goldberg J."/>
            <person name="Griggs A."/>
            <person name="Gujja S."/>
            <person name="Hansen M."/>
            <person name="Howarth C."/>
            <person name="Imamovic A."/>
            <person name="Ireland A."/>
            <person name="Larimer J."/>
            <person name="McCowan C."/>
            <person name="Murphy C."/>
            <person name="Pearson M."/>
            <person name="Poon T.W."/>
            <person name="Priest M."/>
            <person name="Roberts A."/>
            <person name="Saif S."/>
            <person name="Shea T."/>
            <person name="Sisk P."/>
            <person name="Sykes S."/>
            <person name="Wortman J."/>
            <person name="Nusbaum C."/>
            <person name="Birren B."/>
        </authorList>
    </citation>
    <scope>NUCLEOTIDE SEQUENCE [LARGE SCALE GENOMIC DNA]</scope>
    <source>
        <strain evidence="8 9">CBS 160.54</strain>
    </source>
</reference>
<dbReference type="PANTHER" id="PTHR42940:SF5">
    <property type="entry name" value="ALCOHOL DEHYDROGENASE 2"/>
    <property type="match status" value="1"/>
</dbReference>
<dbReference type="EMBL" id="KB822699">
    <property type="protein sequence ID" value="ETI27054.1"/>
    <property type="molecule type" value="Genomic_DNA"/>
</dbReference>
<dbReference type="Gene3D" id="3.90.180.10">
    <property type="entry name" value="Medium-chain alcohol dehydrogenases, catalytic domain"/>
    <property type="match status" value="1"/>
</dbReference>
<dbReference type="Pfam" id="PF00107">
    <property type="entry name" value="ADH_zinc_N"/>
    <property type="match status" value="1"/>
</dbReference>
<dbReference type="SUPFAM" id="SSF50129">
    <property type="entry name" value="GroES-like"/>
    <property type="match status" value="1"/>
</dbReference>
<dbReference type="RefSeq" id="XP_008724367.1">
    <property type="nucleotide sequence ID" value="XM_008726145.1"/>
</dbReference>
<proteinExistence type="inferred from homology"/>
<keyword evidence="3" id="KW-0479">Metal-binding</keyword>
<dbReference type="FunFam" id="3.40.50.720:FF:000039">
    <property type="entry name" value="Alcohol dehydrogenase AdhP"/>
    <property type="match status" value="1"/>
</dbReference>
<dbReference type="PANTHER" id="PTHR42940">
    <property type="entry name" value="ALCOHOL DEHYDROGENASE 1-RELATED"/>
    <property type="match status" value="1"/>
</dbReference>
<dbReference type="OrthoDB" id="1879366at2759"/>
<evidence type="ECO:0000256" key="6">
    <source>
        <dbReference type="ARBA" id="ARBA00023027"/>
    </source>
</evidence>
<evidence type="ECO:0000256" key="2">
    <source>
        <dbReference type="ARBA" id="ARBA00008072"/>
    </source>
</evidence>
<evidence type="ECO:0000256" key="4">
    <source>
        <dbReference type="ARBA" id="ARBA00022833"/>
    </source>
</evidence>
<dbReference type="GeneID" id="19988646"/>
<evidence type="ECO:0000259" key="7">
    <source>
        <dbReference type="SMART" id="SM00829"/>
    </source>
</evidence>
<dbReference type="GO" id="GO:0005737">
    <property type="term" value="C:cytoplasm"/>
    <property type="evidence" value="ECO:0007669"/>
    <property type="project" value="TreeGrafter"/>
</dbReference>
<evidence type="ECO:0000256" key="3">
    <source>
        <dbReference type="ARBA" id="ARBA00022723"/>
    </source>
</evidence>